<dbReference type="Proteomes" id="UP000564885">
    <property type="component" value="Unassembled WGS sequence"/>
</dbReference>
<keyword evidence="2" id="KW-1185">Reference proteome</keyword>
<dbReference type="EMBL" id="JABEPP010000005">
    <property type="protein sequence ID" value="NNM74209.1"/>
    <property type="molecule type" value="Genomic_DNA"/>
</dbReference>
<evidence type="ECO:0000313" key="2">
    <source>
        <dbReference type="Proteomes" id="UP000564885"/>
    </source>
</evidence>
<accession>A0A849ICR1</accession>
<evidence type="ECO:0000313" key="1">
    <source>
        <dbReference type="EMBL" id="NNM74209.1"/>
    </source>
</evidence>
<proteinExistence type="predicted"/>
<reference evidence="1 2" key="1">
    <citation type="submission" date="2020-04" db="EMBL/GenBank/DDBJ databases">
        <title>Enterovirga sp. isolate from soil.</title>
        <authorList>
            <person name="Chea S."/>
            <person name="Kim D.-U."/>
        </authorList>
    </citation>
    <scope>NUCLEOTIDE SEQUENCE [LARGE SCALE GENOMIC DNA]</scope>
    <source>
        <strain evidence="1 2">DB1703</strain>
    </source>
</reference>
<dbReference type="AlphaFoldDB" id="A0A849ICR1"/>
<dbReference type="RefSeq" id="WP_171219670.1">
    <property type="nucleotide sequence ID" value="NZ_JABEPP010000005.1"/>
</dbReference>
<gene>
    <name evidence="1" type="ORF">HJG44_17730</name>
</gene>
<comment type="caution">
    <text evidence="1">The sequence shown here is derived from an EMBL/GenBank/DDBJ whole genome shotgun (WGS) entry which is preliminary data.</text>
</comment>
<organism evidence="1 2">
    <name type="scientific">Enterovirga aerilata</name>
    <dbReference type="NCBI Taxonomy" id="2730920"/>
    <lineage>
        <taxon>Bacteria</taxon>
        <taxon>Pseudomonadati</taxon>
        <taxon>Pseudomonadota</taxon>
        <taxon>Alphaproteobacteria</taxon>
        <taxon>Hyphomicrobiales</taxon>
        <taxon>Methylobacteriaceae</taxon>
        <taxon>Enterovirga</taxon>
    </lineage>
</organism>
<protein>
    <submittedName>
        <fullName evidence="1">Uncharacterized protein</fullName>
    </submittedName>
</protein>
<name>A0A849ICR1_9HYPH</name>
<sequence length="146" mass="16200">MNRDDIDRELAEIGRYLEFWTRTERDARENVIHGRIRQAELLRLLDRGGGTVLPSAAATNTAPVPRLRSLAAQIMVEALEKAGPRGLSGGELNKLVVDGGLSKDAAEKAKVKIKRAGQVFHDETGRRWYALNAVPPHLQVRTPEQD</sequence>